<dbReference type="SUPFAM" id="SSF161070">
    <property type="entry name" value="SNF-like"/>
    <property type="match status" value="1"/>
</dbReference>
<feature type="transmembrane region" description="Helical" evidence="7">
    <location>
        <begin position="408"/>
        <end position="430"/>
    </location>
</feature>
<feature type="transmembrane region" description="Helical" evidence="7">
    <location>
        <begin position="304"/>
        <end position="328"/>
    </location>
</feature>
<keyword evidence="4 7" id="KW-1133">Transmembrane helix</keyword>
<dbReference type="GO" id="GO:0015293">
    <property type="term" value="F:symporter activity"/>
    <property type="evidence" value="ECO:0007669"/>
    <property type="project" value="UniProtKB-KW"/>
</dbReference>
<dbReference type="PROSITE" id="PS50267">
    <property type="entry name" value="NA_NEUROTRAN_SYMP_3"/>
    <property type="match status" value="1"/>
</dbReference>
<feature type="transmembrane region" description="Helical" evidence="7">
    <location>
        <begin position="219"/>
        <end position="237"/>
    </location>
</feature>
<dbReference type="OrthoDB" id="99721at2157"/>
<dbReference type="NCBIfam" id="NF037979">
    <property type="entry name" value="Na_transp"/>
    <property type="match status" value="1"/>
</dbReference>
<dbReference type="Pfam" id="PF00209">
    <property type="entry name" value="SNF"/>
    <property type="match status" value="2"/>
</dbReference>
<comment type="subcellular location">
    <subcellularLocation>
        <location evidence="1">Membrane</location>
        <topology evidence="1">Multi-pass membrane protein</topology>
    </subcellularLocation>
</comment>
<keyword evidence="2 6" id="KW-0813">Transport</keyword>
<sequence>MDERATWATRIGFILAAAGSAVGLGNIWRFPFLTGESGGAAFLVVYLLLVVGVGVPVLLVEFVIGRRSNRNPIGAFERLGHPGWKAAGAVGAIAAFIIFSYYSVVGGWVIQYVVASFTGGYGADAEAFFLSTASGTNAIAYHGLFMTTVAGIVALGIRNGLEKAATVMVPTVVVLLVGLAGYGATLDGAGAAYSYYLAPDLSTIVGDAVSILPAAAGQAFYTLSLGMGIMITYASYIGEDRNLLQDAGVIVVLDTAIALLAGLVVFPFLFTQGIEPGEGGAGSIFISLAGAFQQLPGGEILGGVFFLMLLVAALTSAFSIFEVVVSYVTDTFDVDRVPTAIGMAAVLFVVGIPTAIDLSYLDAYDLFANNILLILSGLLLSIFIGWVYAGEAIEELGKGRTSDGRIEAVWLTTLRYVVPVVLAITLALSVRDYIGFLQESFL</sequence>
<name>A0A3A6QG38_9EURY</name>
<reference evidence="8 9" key="1">
    <citation type="submission" date="2018-06" db="EMBL/GenBank/DDBJ databases">
        <title>Halonotius sp. F13-13 a new haloarchaeeon isolated from a solar saltern from Isla Cristina, Huelva, Spain.</title>
        <authorList>
            <person name="Duran-Viseras A."/>
            <person name="Sanchez-Porro C."/>
            <person name="Ventosa A."/>
        </authorList>
    </citation>
    <scope>NUCLEOTIDE SEQUENCE [LARGE SCALE GENOMIC DNA]</scope>
    <source>
        <strain evidence="8 9">CECT 7525</strain>
    </source>
</reference>
<keyword evidence="5 7" id="KW-0472">Membrane</keyword>
<accession>A0A3A6QG38</accession>
<evidence type="ECO:0000256" key="6">
    <source>
        <dbReference type="RuleBase" id="RU003732"/>
    </source>
</evidence>
<feature type="transmembrane region" description="Helical" evidence="7">
    <location>
        <begin position="40"/>
        <end position="65"/>
    </location>
</feature>
<dbReference type="PROSITE" id="PS00610">
    <property type="entry name" value="NA_NEUROTRAN_SYMP_1"/>
    <property type="match status" value="1"/>
</dbReference>
<dbReference type="PRINTS" id="PR00176">
    <property type="entry name" value="NANEUSMPORT"/>
</dbReference>
<dbReference type="GO" id="GO:0016020">
    <property type="term" value="C:membrane"/>
    <property type="evidence" value="ECO:0007669"/>
    <property type="project" value="UniProtKB-SubCell"/>
</dbReference>
<dbReference type="CDD" id="cd10336">
    <property type="entry name" value="SLC6sbd_Tyt1-Like"/>
    <property type="match status" value="1"/>
</dbReference>
<comment type="caution">
    <text evidence="8">The sequence shown here is derived from an EMBL/GenBank/DDBJ whole genome shotgun (WGS) entry which is preliminary data.</text>
</comment>
<evidence type="ECO:0000256" key="2">
    <source>
        <dbReference type="ARBA" id="ARBA00022448"/>
    </source>
</evidence>
<dbReference type="EMBL" id="QMDW01000003">
    <property type="protein sequence ID" value="RJX51017.1"/>
    <property type="molecule type" value="Genomic_DNA"/>
</dbReference>
<dbReference type="Proteomes" id="UP000281564">
    <property type="component" value="Unassembled WGS sequence"/>
</dbReference>
<gene>
    <name evidence="8" type="ORF">DP106_02725</name>
</gene>
<dbReference type="RefSeq" id="WP_120083241.1">
    <property type="nucleotide sequence ID" value="NZ_QMDW01000003.1"/>
</dbReference>
<dbReference type="AlphaFoldDB" id="A0A3A6QG38"/>
<feature type="transmembrane region" description="Helical" evidence="7">
    <location>
        <begin position="367"/>
        <end position="388"/>
    </location>
</feature>
<evidence type="ECO:0000313" key="9">
    <source>
        <dbReference type="Proteomes" id="UP000281564"/>
    </source>
</evidence>
<dbReference type="InterPro" id="IPR000175">
    <property type="entry name" value="Na/ntran_symport"/>
</dbReference>
<feature type="transmembrane region" description="Helical" evidence="7">
    <location>
        <begin position="86"/>
        <end position="110"/>
    </location>
</feature>
<organism evidence="8 9">
    <name type="scientific">Halonotius pteroides</name>
    <dbReference type="NCBI Taxonomy" id="268735"/>
    <lineage>
        <taxon>Archaea</taxon>
        <taxon>Methanobacteriati</taxon>
        <taxon>Methanobacteriota</taxon>
        <taxon>Stenosarchaea group</taxon>
        <taxon>Halobacteria</taxon>
        <taxon>Halobacteriales</taxon>
        <taxon>Haloferacaceae</taxon>
        <taxon>Halonotius</taxon>
    </lineage>
</organism>
<evidence type="ECO:0000256" key="3">
    <source>
        <dbReference type="ARBA" id="ARBA00022692"/>
    </source>
</evidence>
<comment type="similarity">
    <text evidence="6">Belongs to the sodium:neurotransmitter symporter (SNF) (TC 2.A.22) family.</text>
</comment>
<dbReference type="PANTHER" id="PTHR42948">
    <property type="entry name" value="TRANSPORTER"/>
    <property type="match status" value="1"/>
</dbReference>
<evidence type="ECO:0000313" key="8">
    <source>
        <dbReference type="EMBL" id="RJX51017.1"/>
    </source>
</evidence>
<keyword evidence="6" id="KW-0769">Symport</keyword>
<dbReference type="InterPro" id="IPR047218">
    <property type="entry name" value="YocR/YhdH-like"/>
</dbReference>
<protein>
    <recommendedName>
        <fullName evidence="6">Transporter</fullName>
    </recommendedName>
</protein>
<evidence type="ECO:0000256" key="7">
    <source>
        <dbReference type="SAM" id="Phobius"/>
    </source>
</evidence>
<feature type="transmembrane region" description="Helical" evidence="7">
    <location>
        <begin position="164"/>
        <end position="184"/>
    </location>
</feature>
<feature type="transmembrane region" description="Helical" evidence="7">
    <location>
        <begin position="340"/>
        <end position="361"/>
    </location>
</feature>
<dbReference type="PANTHER" id="PTHR42948:SF1">
    <property type="entry name" value="TRANSPORTER"/>
    <property type="match status" value="1"/>
</dbReference>
<evidence type="ECO:0000256" key="1">
    <source>
        <dbReference type="ARBA" id="ARBA00004141"/>
    </source>
</evidence>
<feature type="transmembrane region" description="Helical" evidence="7">
    <location>
        <begin position="139"/>
        <end position="157"/>
    </location>
</feature>
<evidence type="ECO:0000256" key="4">
    <source>
        <dbReference type="ARBA" id="ARBA00022989"/>
    </source>
</evidence>
<proteinExistence type="inferred from homology"/>
<feature type="transmembrane region" description="Helical" evidence="7">
    <location>
        <begin position="7"/>
        <end position="28"/>
    </location>
</feature>
<keyword evidence="9" id="KW-1185">Reference proteome</keyword>
<keyword evidence="3 6" id="KW-0812">Transmembrane</keyword>
<feature type="transmembrane region" description="Helical" evidence="7">
    <location>
        <begin position="249"/>
        <end position="270"/>
    </location>
</feature>
<evidence type="ECO:0000256" key="5">
    <source>
        <dbReference type="ARBA" id="ARBA00023136"/>
    </source>
</evidence>
<dbReference type="InterPro" id="IPR037272">
    <property type="entry name" value="SNS_sf"/>
</dbReference>